<dbReference type="AlphaFoldDB" id="A0A9X1VAH4"/>
<dbReference type="Pfam" id="PF00528">
    <property type="entry name" value="BPD_transp_1"/>
    <property type="match status" value="1"/>
</dbReference>
<dbReference type="GO" id="GO:0071916">
    <property type="term" value="F:dipeptide transmembrane transporter activity"/>
    <property type="evidence" value="ECO:0007669"/>
    <property type="project" value="TreeGrafter"/>
</dbReference>
<evidence type="ECO:0000256" key="3">
    <source>
        <dbReference type="ARBA" id="ARBA00022475"/>
    </source>
</evidence>
<keyword evidence="3" id="KW-1003">Cell membrane</keyword>
<feature type="transmembrane region" description="Helical" evidence="7">
    <location>
        <begin position="234"/>
        <end position="260"/>
    </location>
</feature>
<keyword evidence="10" id="KW-1185">Reference proteome</keyword>
<dbReference type="PROSITE" id="PS50928">
    <property type="entry name" value="ABC_TM1"/>
    <property type="match status" value="1"/>
</dbReference>
<feature type="transmembrane region" description="Helical" evidence="7">
    <location>
        <begin position="7"/>
        <end position="29"/>
    </location>
</feature>
<feature type="transmembrane region" description="Helical" evidence="7">
    <location>
        <begin position="280"/>
        <end position="306"/>
    </location>
</feature>
<feature type="transmembrane region" description="Helical" evidence="7">
    <location>
        <begin position="100"/>
        <end position="122"/>
    </location>
</feature>
<organism evidence="9 10">
    <name type="scientific">Sulfoacidibacillus ferrooxidans</name>
    <dbReference type="NCBI Taxonomy" id="2005001"/>
    <lineage>
        <taxon>Bacteria</taxon>
        <taxon>Bacillati</taxon>
        <taxon>Bacillota</taxon>
        <taxon>Bacilli</taxon>
        <taxon>Bacillales</taxon>
        <taxon>Alicyclobacillaceae</taxon>
        <taxon>Sulfoacidibacillus</taxon>
    </lineage>
</organism>
<gene>
    <name evidence="9" type="primary">gsiC_1</name>
    <name evidence="9" type="ORF">MM817_00651</name>
</gene>
<evidence type="ECO:0000259" key="8">
    <source>
        <dbReference type="PROSITE" id="PS50928"/>
    </source>
</evidence>
<keyword evidence="5 7" id="KW-1133">Transmembrane helix</keyword>
<dbReference type="PANTHER" id="PTHR43163:SF6">
    <property type="entry name" value="DIPEPTIDE TRANSPORT SYSTEM PERMEASE PROTEIN DPPB-RELATED"/>
    <property type="match status" value="1"/>
</dbReference>
<dbReference type="CDD" id="cd06261">
    <property type="entry name" value="TM_PBP2"/>
    <property type="match status" value="1"/>
</dbReference>
<dbReference type="RefSeq" id="WP_241711989.1">
    <property type="nucleotide sequence ID" value="NZ_JALBUF010000001.1"/>
</dbReference>
<evidence type="ECO:0000256" key="2">
    <source>
        <dbReference type="ARBA" id="ARBA00022448"/>
    </source>
</evidence>
<evidence type="ECO:0000256" key="6">
    <source>
        <dbReference type="ARBA" id="ARBA00023136"/>
    </source>
</evidence>
<feature type="domain" description="ABC transmembrane type-1" evidence="8">
    <location>
        <begin position="94"/>
        <end position="303"/>
    </location>
</feature>
<feature type="transmembrane region" description="Helical" evidence="7">
    <location>
        <begin position="129"/>
        <end position="152"/>
    </location>
</feature>
<evidence type="ECO:0000256" key="4">
    <source>
        <dbReference type="ARBA" id="ARBA00022692"/>
    </source>
</evidence>
<protein>
    <submittedName>
        <fullName evidence="9">Glutathione transport system permease protein GsiC</fullName>
    </submittedName>
</protein>
<proteinExistence type="inferred from homology"/>
<dbReference type="PANTHER" id="PTHR43163">
    <property type="entry name" value="DIPEPTIDE TRANSPORT SYSTEM PERMEASE PROTEIN DPPB-RELATED"/>
    <property type="match status" value="1"/>
</dbReference>
<comment type="similarity">
    <text evidence="7">Belongs to the binding-protein-dependent transport system permease family.</text>
</comment>
<dbReference type="GO" id="GO:0005886">
    <property type="term" value="C:plasma membrane"/>
    <property type="evidence" value="ECO:0007669"/>
    <property type="project" value="UniProtKB-SubCell"/>
</dbReference>
<dbReference type="EMBL" id="JALBUF010000001">
    <property type="protein sequence ID" value="MCI0182392.1"/>
    <property type="molecule type" value="Genomic_DNA"/>
</dbReference>
<evidence type="ECO:0000256" key="5">
    <source>
        <dbReference type="ARBA" id="ARBA00022989"/>
    </source>
</evidence>
<keyword evidence="4 7" id="KW-0812">Transmembrane</keyword>
<dbReference type="SUPFAM" id="SSF161098">
    <property type="entry name" value="MetI-like"/>
    <property type="match status" value="1"/>
</dbReference>
<dbReference type="Pfam" id="PF19300">
    <property type="entry name" value="BPD_transp_1_N"/>
    <property type="match status" value="1"/>
</dbReference>
<dbReference type="InterPro" id="IPR000515">
    <property type="entry name" value="MetI-like"/>
</dbReference>
<dbReference type="Gene3D" id="1.10.3720.10">
    <property type="entry name" value="MetI-like"/>
    <property type="match status" value="1"/>
</dbReference>
<dbReference type="Proteomes" id="UP001139263">
    <property type="component" value="Unassembled WGS sequence"/>
</dbReference>
<accession>A0A9X1VAH4</accession>
<evidence type="ECO:0000256" key="7">
    <source>
        <dbReference type="RuleBase" id="RU363032"/>
    </source>
</evidence>
<keyword evidence="2 7" id="KW-0813">Transport</keyword>
<comment type="subcellular location">
    <subcellularLocation>
        <location evidence="1 7">Cell membrane</location>
        <topology evidence="1 7">Multi-pass membrane protein</topology>
    </subcellularLocation>
</comment>
<comment type="caution">
    <text evidence="9">The sequence shown here is derived from an EMBL/GenBank/DDBJ whole genome shotgun (WGS) entry which is preliminary data.</text>
</comment>
<dbReference type="InterPro" id="IPR045621">
    <property type="entry name" value="BPD_transp_1_N"/>
</dbReference>
<evidence type="ECO:0000256" key="1">
    <source>
        <dbReference type="ARBA" id="ARBA00004651"/>
    </source>
</evidence>
<keyword evidence="6 7" id="KW-0472">Membrane</keyword>
<evidence type="ECO:0000313" key="10">
    <source>
        <dbReference type="Proteomes" id="UP001139263"/>
    </source>
</evidence>
<dbReference type="InterPro" id="IPR035906">
    <property type="entry name" value="MetI-like_sf"/>
</dbReference>
<sequence length="312" mass="33792">MTYIARRIIMMIPVLFFLSIIVFSLIHLIPGNPAQVILGQDASPSAIRALEVQLGLNQSLPAQYFSWLAGVLHGNLGRSLLDGQPVSQLIVQRLPVTVELAIGTIIVAIVIAFPLGILAAIYRDKWADVATLFVATVGISVPPFWLGMLLLIEFTVKIHLFPSSGYEPIWSHPLQNLSVMTLPIVATGFREAGVLLRMLRGSLLDVLDQEFIRTARSKGISGWKVIFHHAVKNALIPVITTGGLQVAGLLGGIVITETIFSLPGFGSLLVESVFSRDYTTIQGTALVAALAVVLVNLLVDITYGLVDPRMRT</sequence>
<name>A0A9X1VAH4_9BACL</name>
<evidence type="ECO:0000313" key="9">
    <source>
        <dbReference type="EMBL" id="MCI0182392.1"/>
    </source>
</evidence>
<reference evidence="9" key="1">
    <citation type="submission" date="2022-03" db="EMBL/GenBank/DDBJ databases">
        <title>Draft Genome Sequence of Firmicute Strain S0AB, a Heterotrophic Iron/Sulfur-Oxidizing Extreme Acidophile.</title>
        <authorList>
            <person name="Vergara E."/>
            <person name="Pakostova E."/>
            <person name="Johnson D.B."/>
            <person name="Holmes D.S."/>
        </authorList>
    </citation>
    <scope>NUCLEOTIDE SEQUENCE</scope>
    <source>
        <strain evidence="9">S0AB</strain>
    </source>
</reference>